<name>A0AAV5QU18_9ASCO</name>
<evidence type="ECO:0000256" key="2">
    <source>
        <dbReference type="ARBA" id="ARBA00022801"/>
    </source>
</evidence>
<dbReference type="AlphaFoldDB" id="A0AAV5QU18"/>
<dbReference type="GO" id="GO:0009062">
    <property type="term" value="P:fatty acid catabolic process"/>
    <property type="evidence" value="ECO:0007669"/>
    <property type="project" value="TreeGrafter"/>
</dbReference>
<dbReference type="GO" id="GO:0047617">
    <property type="term" value="F:fatty acyl-CoA hydrolase activity"/>
    <property type="evidence" value="ECO:0007669"/>
    <property type="project" value="InterPro"/>
</dbReference>
<dbReference type="InterPro" id="IPR049449">
    <property type="entry name" value="TesB_ACOT8-like_N"/>
</dbReference>
<dbReference type="CDD" id="cd03445">
    <property type="entry name" value="Thioesterase_II_repeat2"/>
    <property type="match status" value="1"/>
</dbReference>
<evidence type="ECO:0000313" key="5">
    <source>
        <dbReference type="Proteomes" id="UP001360560"/>
    </source>
</evidence>
<comment type="caution">
    <text evidence="4">The sequence shown here is derived from an EMBL/GenBank/DDBJ whole genome shotgun (WGS) entry which is preliminary data.</text>
</comment>
<reference evidence="4 5" key="1">
    <citation type="journal article" date="2023" name="Elife">
        <title>Identification of key yeast species and microbe-microbe interactions impacting larval growth of Drosophila in the wild.</title>
        <authorList>
            <person name="Mure A."/>
            <person name="Sugiura Y."/>
            <person name="Maeda R."/>
            <person name="Honda K."/>
            <person name="Sakurai N."/>
            <person name="Takahashi Y."/>
            <person name="Watada M."/>
            <person name="Katoh T."/>
            <person name="Gotoh A."/>
            <person name="Gotoh Y."/>
            <person name="Taniguchi I."/>
            <person name="Nakamura K."/>
            <person name="Hayashi T."/>
            <person name="Katayama T."/>
            <person name="Uemura T."/>
            <person name="Hattori Y."/>
        </authorList>
    </citation>
    <scope>NUCLEOTIDE SEQUENCE [LARGE SCALE GENOMIC DNA]</scope>
    <source>
        <strain evidence="4 5">SC-9</strain>
    </source>
</reference>
<dbReference type="PANTHER" id="PTHR11066">
    <property type="entry name" value="ACYL-COA THIOESTERASE"/>
    <property type="match status" value="1"/>
</dbReference>
<comment type="similarity">
    <text evidence="1">Belongs to the C/M/P thioester hydrolase family.</text>
</comment>
<gene>
    <name evidence="4" type="ORF">DASC09_057510</name>
</gene>
<dbReference type="InterPro" id="IPR042171">
    <property type="entry name" value="Acyl-CoA_hotdog"/>
</dbReference>
<dbReference type="Pfam" id="PF13622">
    <property type="entry name" value="4HBT_3"/>
    <property type="match status" value="1"/>
</dbReference>
<keyword evidence="5" id="KW-1185">Reference proteome</keyword>
<evidence type="ECO:0000259" key="3">
    <source>
        <dbReference type="Pfam" id="PF13622"/>
    </source>
</evidence>
<dbReference type="EMBL" id="BTFZ01000020">
    <property type="protein sequence ID" value="GMM38412.1"/>
    <property type="molecule type" value="Genomic_DNA"/>
</dbReference>
<dbReference type="RefSeq" id="XP_064855407.1">
    <property type="nucleotide sequence ID" value="XM_064999335.1"/>
</dbReference>
<dbReference type="SUPFAM" id="SSF54637">
    <property type="entry name" value="Thioesterase/thiol ester dehydrase-isomerase"/>
    <property type="match status" value="2"/>
</dbReference>
<dbReference type="GeneID" id="90076400"/>
<proteinExistence type="inferred from homology"/>
<feature type="domain" description="Acyl-CoA thioesterase-like N-terminal HotDog" evidence="3">
    <location>
        <begin position="39"/>
        <end position="112"/>
    </location>
</feature>
<dbReference type="PANTHER" id="PTHR11066:SF34">
    <property type="entry name" value="ACYL-COENZYME A THIOESTERASE 8"/>
    <property type="match status" value="1"/>
</dbReference>
<evidence type="ECO:0000256" key="1">
    <source>
        <dbReference type="ARBA" id="ARBA00006538"/>
    </source>
</evidence>
<dbReference type="Gene3D" id="2.40.160.210">
    <property type="entry name" value="Acyl-CoA thioesterase, double hotdog domain"/>
    <property type="match status" value="1"/>
</dbReference>
<dbReference type="GO" id="GO:0005782">
    <property type="term" value="C:peroxisomal matrix"/>
    <property type="evidence" value="ECO:0007669"/>
    <property type="project" value="TreeGrafter"/>
</dbReference>
<accession>A0AAV5QU18</accession>
<dbReference type="InterPro" id="IPR029069">
    <property type="entry name" value="HotDog_dom_sf"/>
</dbReference>
<protein>
    <recommendedName>
        <fullName evidence="3">Acyl-CoA thioesterase-like N-terminal HotDog domain-containing protein</fullName>
    </recommendedName>
</protein>
<dbReference type="GO" id="GO:0006637">
    <property type="term" value="P:acyl-CoA metabolic process"/>
    <property type="evidence" value="ECO:0007669"/>
    <property type="project" value="InterPro"/>
</dbReference>
<evidence type="ECO:0000313" key="4">
    <source>
        <dbReference type="EMBL" id="GMM38412.1"/>
    </source>
</evidence>
<keyword evidence="2" id="KW-0378">Hydrolase</keyword>
<organism evidence="4 5">
    <name type="scientific">Saccharomycopsis crataegensis</name>
    <dbReference type="NCBI Taxonomy" id="43959"/>
    <lineage>
        <taxon>Eukaryota</taxon>
        <taxon>Fungi</taxon>
        <taxon>Dikarya</taxon>
        <taxon>Ascomycota</taxon>
        <taxon>Saccharomycotina</taxon>
        <taxon>Saccharomycetes</taxon>
        <taxon>Saccharomycopsidaceae</taxon>
        <taxon>Saccharomycopsis</taxon>
    </lineage>
</organism>
<dbReference type="InterPro" id="IPR003703">
    <property type="entry name" value="Acyl_CoA_thio"/>
</dbReference>
<sequence length="365" mass="40836">MEKTKIQEDLDLIEINPNFYETPGPIHAFRVNISNSNSFGGALVYQAIYAAYKTVPATFNLSTTHLYFLNGVKSKEKAEYRVTRLRDGKATIHREVKIIQGPKVAMVLLAMFTLKAQKNRFGRQPLVNASITANSQNKTRLKQAIKNIVNEAPITKKEGFPPSSPLSVPQHFPRMIHGLGYKLDQLYLNTLEDPNGLKILEVYFPKAIVKGDRVVFRNETVKEFDADVVLERELFSIVRGCPGGSGTVDTPENSSIGYRCFLGYISDYTTLSCCGPLLGWAYADERFVVSLDHALYYQEPQNPTGILDWHIVRHNILKGKDGQYTVKLTIYNSFGESVAIAIQEGISVLDNRKGQLSAKKLGSKL</sequence>
<dbReference type="Proteomes" id="UP001360560">
    <property type="component" value="Unassembled WGS sequence"/>
</dbReference>